<feature type="non-terminal residue" evidence="5">
    <location>
        <position position="89"/>
    </location>
</feature>
<dbReference type="PANTHER" id="PTHR46198:SF2">
    <property type="entry name" value="RECEPTOR-TYPE TYROSINE-PROTEIN PHOSPHATASE R"/>
    <property type="match status" value="1"/>
</dbReference>
<dbReference type="GO" id="GO:0019901">
    <property type="term" value="F:protein kinase binding"/>
    <property type="evidence" value="ECO:0007669"/>
    <property type="project" value="TreeGrafter"/>
</dbReference>
<comment type="caution">
    <text evidence="5">The sequence shown here is derived from an EMBL/GenBank/DDBJ whole genome shotgun (WGS) entry which is preliminary data.</text>
</comment>
<dbReference type="EC" id="3.1.3.48" evidence="1"/>
<dbReference type="GO" id="GO:0030054">
    <property type="term" value="C:cell junction"/>
    <property type="evidence" value="ECO:0007669"/>
    <property type="project" value="TreeGrafter"/>
</dbReference>
<dbReference type="InterPro" id="IPR008356">
    <property type="entry name" value="Tyr_Pase_KIM-con"/>
</dbReference>
<evidence type="ECO:0000256" key="1">
    <source>
        <dbReference type="ARBA" id="ARBA00013064"/>
    </source>
</evidence>
<keyword evidence="2" id="KW-0378">Hydrolase</keyword>
<dbReference type="GO" id="GO:0007165">
    <property type="term" value="P:signal transduction"/>
    <property type="evidence" value="ECO:0007669"/>
    <property type="project" value="TreeGrafter"/>
</dbReference>
<name>A0A5E4BE27_MARMO</name>
<keyword evidence="6" id="KW-1185">Reference proteome</keyword>
<dbReference type="EMBL" id="CABDUW010000389">
    <property type="protein sequence ID" value="VTJ67605.1"/>
    <property type="molecule type" value="Genomic_DNA"/>
</dbReference>
<sequence length="89" mass="9973">ILYRLKERFQLSLRQDKEKHQEIHLSPIALQPAQSEAKTAHSMVQPEQAPKVPNVVVDPQGRCTPEIKASTSTSVCPSPFKMKPIGLQE</sequence>
<accession>A0A5E4BE27</accession>
<evidence type="ECO:0000256" key="3">
    <source>
        <dbReference type="ARBA" id="ARBA00022912"/>
    </source>
</evidence>
<gene>
    <name evidence="5" type="ORF">MONAX_5E040826</name>
</gene>
<dbReference type="GO" id="GO:0005829">
    <property type="term" value="C:cytosol"/>
    <property type="evidence" value="ECO:0007669"/>
    <property type="project" value="TreeGrafter"/>
</dbReference>
<dbReference type="Proteomes" id="UP000335636">
    <property type="component" value="Unassembled WGS sequence"/>
</dbReference>
<dbReference type="PANTHER" id="PTHR46198">
    <property type="entry name" value="PROTEIN-TYROSINE-PHOSPHATASE"/>
    <property type="match status" value="1"/>
</dbReference>
<evidence type="ECO:0000313" key="6">
    <source>
        <dbReference type="Proteomes" id="UP000335636"/>
    </source>
</evidence>
<proteinExistence type="predicted"/>
<keyword evidence="3" id="KW-0904">Protein phosphatase</keyword>
<evidence type="ECO:0000256" key="4">
    <source>
        <dbReference type="SAM" id="MobiDB-lite"/>
    </source>
</evidence>
<feature type="non-terminal residue" evidence="5">
    <location>
        <position position="1"/>
    </location>
</feature>
<dbReference type="GO" id="GO:0004725">
    <property type="term" value="F:protein tyrosine phosphatase activity"/>
    <property type="evidence" value="ECO:0007669"/>
    <property type="project" value="UniProtKB-EC"/>
</dbReference>
<protein>
    <recommendedName>
        <fullName evidence="1">protein-tyrosine-phosphatase</fullName>
        <ecNumber evidence="1">3.1.3.48</ecNumber>
    </recommendedName>
</protein>
<dbReference type="GO" id="GO:0005886">
    <property type="term" value="C:plasma membrane"/>
    <property type="evidence" value="ECO:0007669"/>
    <property type="project" value="TreeGrafter"/>
</dbReference>
<dbReference type="AlphaFoldDB" id="A0A5E4BE27"/>
<evidence type="ECO:0000256" key="2">
    <source>
        <dbReference type="ARBA" id="ARBA00022801"/>
    </source>
</evidence>
<reference evidence="5" key="1">
    <citation type="submission" date="2019-04" db="EMBL/GenBank/DDBJ databases">
        <authorList>
            <person name="Alioto T."/>
            <person name="Alioto T."/>
        </authorList>
    </citation>
    <scope>NUCLEOTIDE SEQUENCE [LARGE SCALE GENOMIC DNA]</scope>
</reference>
<feature type="region of interest" description="Disordered" evidence="4">
    <location>
        <begin position="34"/>
        <end position="89"/>
    </location>
</feature>
<organism evidence="5 6">
    <name type="scientific">Marmota monax</name>
    <name type="common">Woodchuck</name>
    <dbReference type="NCBI Taxonomy" id="9995"/>
    <lineage>
        <taxon>Eukaryota</taxon>
        <taxon>Metazoa</taxon>
        <taxon>Chordata</taxon>
        <taxon>Craniata</taxon>
        <taxon>Vertebrata</taxon>
        <taxon>Euteleostomi</taxon>
        <taxon>Mammalia</taxon>
        <taxon>Eutheria</taxon>
        <taxon>Euarchontoglires</taxon>
        <taxon>Glires</taxon>
        <taxon>Rodentia</taxon>
        <taxon>Sciuromorpha</taxon>
        <taxon>Sciuridae</taxon>
        <taxon>Xerinae</taxon>
        <taxon>Marmotini</taxon>
        <taxon>Marmota</taxon>
    </lineage>
</organism>
<evidence type="ECO:0000313" key="5">
    <source>
        <dbReference type="EMBL" id="VTJ67605.1"/>
    </source>
</evidence>